<sequence>MLGEKSGKMELTAVILAAGKGTRMKSRLPKVLHKVAGRPMLDFVLEAVEQAGASRIIAVVGHGGEEVATAVGNRAEIVWQREQLGTGHALLQAREALAGHEGDILVLPGDVPLVRGETLRSFWQAHRQKGAAATVLTTELEDPTGYGRIVRDAEGRLRRIVEHKDATPAEREIKEVNTGIYCFRPVVFQVLPKIRPDNVQKEYYLTDAVDLLLQEGLEVACFKGENPEEFLGINDRRQLAEAEGIIRRRVAEKLMEAGVTILAPALTFIDPGVQVGADTIIYPFTFLEGETTVGEGCVIGPWSRLKDAVLGREVVIEGGTVVIGARLEDGAKAGPFAYLRPGTVLRSGARVGTFVEVKNSVVGPESKVPHLSYIGDAEIGAKVNVGAGTITCNYDGERKWPTVIEDFAFIGSNTNLVAPVRVGRGAYIGAGSTITKDVPPEALGIARSRQVNIPDWVKRKRR</sequence>
<dbReference type="PROSITE" id="PS00101">
    <property type="entry name" value="HEXAPEP_TRANSFERASES"/>
    <property type="match status" value="1"/>
</dbReference>
<evidence type="ECO:0000256" key="11">
    <source>
        <dbReference type="ARBA" id="ARBA00022984"/>
    </source>
</evidence>
<dbReference type="PANTHER" id="PTHR43584:SF3">
    <property type="entry name" value="BIFUNCTIONAL PROTEIN GLMU"/>
    <property type="match status" value="1"/>
</dbReference>
<dbReference type="EMBL" id="CP001785">
    <property type="protein sequence ID" value="ACX53157.1"/>
    <property type="molecule type" value="Genomic_DNA"/>
</dbReference>
<feature type="binding site" evidence="18">
    <location>
        <begin position="393"/>
        <end position="394"/>
    </location>
    <ligand>
        <name>acetyl-CoA</name>
        <dbReference type="ChEBI" id="CHEBI:57288"/>
    </ligand>
</feature>
<dbReference type="GO" id="GO:0019134">
    <property type="term" value="F:glucosamine-1-phosphate N-acetyltransferase activity"/>
    <property type="evidence" value="ECO:0007669"/>
    <property type="project" value="UniProtKB-UniRule"/>
</dbReference>
<dbReference type="InterPro" id="IPR011004">
    <property type="entry name" value="Trimer_LpxA-like_sf"/>
</dbReference>
<feature type="binding site" evidence="18">
    <location>
        <position position="387"/>
    </location>
    <ligand>
        <name>acetyl-CoA</name>
        <dbReference type="ChEBI" id="CHEBI:57288"/>
    </ligand>
</feature>
<dbReference type="GO" id="GO:0005737">
    <property type="term" value="C:cytoplasm"/>
    <property type="evidence" value="ECO:0007669"/>
    <property type="project" value="UniProtKB-SubCell"/>
</dbReference>
<feature type="binding site" evidence="18">
    <location>
        <begin position="16"/>
        <end position="19"/>
    </location>
    <ligand>
        <name>UDP-N-acetyl-alpha-D-glucosamine</name>
        <dbReference type="ChEBI" id="CHEBI:57705"/>
    </ligand>
</feature>
<keyword evidence="13 18" id="KW-0012">Acyltransferase</keyword>
<dbReference type="PANTHER" id="PTHR43584">
    <property type="entry name" value="NUCLEOTIDYL TRANSFERASE"/>
    <property type="match status" value="1"/>
</dbReference>
<keyword evidence="14 18" id="KW-0961">Cell wall biogenesis/degradation</keyword>
<comment type="similarity">
    <text evidence="2 18">In the C-terminal section; belongs to the transferase hexapeptide repeat family.</text>
</comment>
<comment type="subunit">
    <text evidence="18">Homotrimer.</text>
</comment>
<dbReference type="EC" id="2.7.7.23" evidence="18"/>
<keyword evidence="10 18" id="KW-0133">Cell shape</keyword>
<feature type="binding site" evidence="18">
    <location>
        <position position="412"/>
    </location>
    <ligand>
        <name>acetyl-CoA</name>
        <dbReference type="ChEBI" id="CHEBI:57288"/>
    </ligand>
</feature>
<comment type="pathway">
    <text evidence="18">Nucleotide-sugar biosynthesis; UDP-N-acetyl-alpha-D-glucosamine biosynthesis; N-acetyl-alpha-D-glucosamine 1-phosphate from alpha-D-glucosamine 6-phosphate (route II): step 2/2.</text>
</comment>
<evidence type="ECO:0000256" key="10">
    <source>
        <dbReference type="ARBA" id="ARBA00022960"/>
    </source>
</evidence>
<evidence type="ECO:0000256" key="13">
    <source>
        <dbReference type="ARBA" id="ARBA00023315"/>
    </source>
</evidence>
<evidence type="ECO:0000256" key="15">
    <source>
        <dbReference type="ARBA" id="ARBA00048247"/>
    </source>
</evidence>
<dbReference type="GO" id="GO:0008360">
    <property type="term" value="P:regulation of cell shape"/>
    <property type="evidence" value="ECO:0007669"/>
    <property type="project" value="UniProtKB-KW"/>
</dbReference>
<dbReference type="GO" id="GO:0006048">
    <property type="term" value="P:UDP-N-acetylglucosamine biosynthetic process"/>
    <property type="evidence" value="ECO:0007669"/>
    <property type="project" value="UniProtKB-UniPathway"/>
</dbReference>
<feature type="binding site" evidence="18">
    <location>
        <position position="447"/>
    </location>
    <ligand>
        <name>acetyl-CoA</name>
        <dbReference type="ChEBI" id="CHEBI:57288"/>
    </ligand>
</feature>
<dbReference type="Gene3D" id="2.160.10.10">
    <property type="entry name" value="Hexapeptide repeat proteins"/>
    <property type="match status" value="1"/>
</dbReference>
<dbReference type="CDD" id="cd02540">
    <property type="entry name" value="GT2_GlmU_N_bac"/>
    <property type="match status" value="1"/>
</dbReference>
<keyword evidence="4 18" id="KW-0963">Cytoplasm</keyword>
<feature type="binding site" evidence="18">
    <location>
        <position position="30"/>
    </location>
    <ligand>
        <name>UDP-N-acetyl-alpha-D-glucosamine</name>
        <dbReference type="ChEBI" id="CHEBI:57705"/>
    </ligand>
</feature>
<organism evidence="20 21">
    <name type="scientific">Ammonifex degensii (strain DSM 10501 / KC4)</name>
    <dbReference type="NCBI Taxonomy" id="429009"/>
    <lineage>
        <taxon>Bacteria</taxon>
        <taxon>Bacillati</taxon>
        <taxon>Bacillota</taxon>
        <taxon>Clostridia</taxon>
        <taxon>Thermoanaerobacterales</taxon>
        <taxon>Thermoanaerobacteraceae</taxon>
        <taxon>Ammonifex</taxon>
    </lineage>
</organism>
<dbReference type="HOGENOM" id="CLU_029499_15_2_9"/>
<dbReference type="NCBIfam" id="NF010934">
    <property type="entry name" value="PRK14354.1"/>
    <property type="match status" value="1"/>
</dbReference>
<feature type="binding site" evidence="18">
    <location>
        <begin position="85"/>
        <end position="86"/>
    </location>
    <ligand>
        <name>UDP-N-acetyl-alpha-D-glucosamine</name>
        <dbReference type="ChEBI" id="CHEBI:57705"/>
    </ligand>
</feature>
<comment type="catalytic activity">
    <reaction evidence="15 18">
        <text>alpha-D-glucosamine 1-phosphate + acetyl-CoA = N-acetyl-alpha-D-glucosamine 1-phosphate + CoA + H(+)</text>
        <dbReference type="Rhea" id="RHEA:13725"/>
        <dbReference type="ChEBI" id="CHEBI:15378"/>
        <dbReference type="ChEBI" id="CHEBI:57287"/>
        <dbReference type="ChEBI" id="CHEBI:57288"/>
        <dbReference type="ChEBI" id="CHEBI:57776"/>
        <dbReference type="ChEBI" id="CHEBI:58516"/>
        <dbReference type="EC" id="2.3.1.157"/>
    </reaction>
</comment>
<keyword evidence="8 18" id="KW-0677">Repeat</keyword>
<evidence type="ECO:0000256" key="6">
    <source>
        <dbReference type="ARBA" id="ARBA00022695"/>
    </source>
</evidence>
<comment type="pathway">
    <text evidence="18">Bacterial outer membrane biogenesis; LPS lipid A biosynthesis.</text>
</comment>
<evidence type="ECO:0000256" key="16">
    <source>
        <dbReference type="ARBA" id="ARBA00048493"/>
    </source>
</evidence>
<feature type="binding site" evidence="18">
    <location>
        <position position="110"/>
    </location>
    <ligand>
        <name>Mg(2+)</name>
        <dbReference type="ChEBI" id="CHEBI:18420"/>
    </ligand>
</feature>
<keyword evidence="9 18" id="KW-0460">Magnesium</keyword>
<feature type="binding site" evidence="18">
    <location>
        <position position="234"/>
    </location>
    <ligand>
        <name>Mg(2+)</name>
        <dbReference type="ChEBI" id="CHEBI:18420"/>
    </ligand>
</feature>
<feature type="binding site" evidence="18">
    <location>
        <position position="177"/>
    </location>
    <ligand>
        <name>UDP-N-acetyl-alpha-D-glucosamine</name>
        <dbReference type="ChEBI" id="CHEBI:57705"/>
    </ligand>
</feature>
<comment type="pathway">
    <text evidence="18">Nucleotide-sugar biosynthesis; UDP-N-acetyl-alpha-D-glucosamine biosynthesis; UDP-N-acetyl-alpha-D-glucosamine from N-acetyl-alpha-D-glucosamine 1-phosphate: step 1/1.</text>
</comment>
<evidence type="ECO:0000256" key="4">
    <source>
        <dbReference type="ARBA" id="ARBA00022490"/>
    </source>
</evidence>
<dbReference type="GO" id="GO:0003977">
    <property type="term" value="F:UDP-N-acetylglucosamine diphosphorylase activity"/>
    <property type="evidence" value="ECO:0007669"/>
    <property type="project" value="UniProtKB-UniRule"/>
</dbReference>
<dbReference type="KEGG" id="adg:Adeg_2079"/>
<keyword evidence="11 18" id="KW-0573">Peptidoglycan synthesis</keyword>
<dbReference type="CDD" id="cd03353">
    <property type="entry name" value="LbH_GlmU_C"/>
    <property type="match status" value="1"/>
</dbReference>
<comment type="function">
    <text evidence="17 18">Catalyzes the last two sequential reactions in the de novo biosynthetic pathway for UDP-N-acetylglucosamine (UDP-GlcNAc). The C-terminal domain catalyzes the transfer of acetyl group from acetyl coenzyme A to glucosamine-1-phosphate (GlcN-1-P) to produce N-acetylglucosamine-1-phosphate (GlcNAc-1-P), which is converted into UDP-GlcNAc by the transfer of uridine 5-monophosphate (from uridine 5-triphosphate), a reaction catalyzed by the N-terminal domain.</text>
</comment>
<dbReference type="GO" id="GO:0016020">
    <property type="term" value="C:membrane"/>
    <property type="evidence" value="ECO:0007669"/>
    <property type="project" value="GOC"/>
</dbReference>
<dbReference type="InterPro" id="IPR001451">
    <property type="entry name" value="Hexapep"/>
</dbReference>
<comment type="catalytic activity">
    <reaction evidence="16 18">
        <text>N-acetyl-alpha-D-glucosamine 1-phosphate + UTP + H(+) = UDP-N-acetyl-alpha-D-glucosamine + diphosphate</text>
        <dbReference type="Rhea" id="RHEA:13509"/>
        <dbReference type="ChEBI" id="CHEBI:15378"/>
        <dbReference type="ChEBI" id="CHEBI:33019"/>
        <dbReference type="ChEBI" id="CHEBI:46398"/>
        <dbReference type="ChEBI" id="CHEBI:57705"/>
        <dbReference type="ChEBI" id="CHEBI:57776"/>
        <dbReference type="EC" id="2.7.7.23"/>
    </reaction>
</comment>
<dbReference type="InterPro" id="IPR038009">
    <property type="entry name" value="GlmU_C_LbH"/>
</dbReference>
<evidence type="ECO:0000313" key="21">
    <source>
        <dbReference type="Proteomes" id="UP000002620"/>
    </source>
</evidence>
<evidence type="ECO:0000256" key="12">
    <source>
        <dbReference type="ARBA" id="ARBA00023268"/>
    </source>
</evidence>
<evidence type="ECO:0000256" key="5">
    <source>
        <dbReference type="ARBA" id="ARBA00022679"/>
    </source>
</evidence>
<dbReference type="SUPFAM" id="SSF51161">
    <property type="entry name" value="Trimeric LpxA-like enzymes"/>
    <property type="match status" value="1"/>
</dbReference>
<comment type="cofactor">
    <cofactor evidence="18">
        <name>Mg(2+)</name>
        <dbReference type="ChEBI" id="CHEBI:18420"/>
    </cofactor>
    <text evidence="18">Binds 1 Mg(2+) ion per subunit.</text>
</comment>
<evidence type="ECO:0000256" key="7">
    <source>
        <dbReference type="ARBA" id="ARBA00022723"/>
    </source>
</evidence>
<dbReference type="SUPFAM" id="SSF53448">
    <property type="entry name" value="Nucleotide-diphospho-sugar transferases"/>
    <property type="match status" value="1"/>
</dbReference>
<comment type="similarity">
    <text evidence="3 18">In the N-terminal section; belongs to the N-acetylglucosamine-1-phosphate uridyltransferase family.</text>
</comment>
<keyword evidence="12 18" id="KW-0511">Multifunctional enzyme</keyword>
<evidence type="ECO:0000256" key="17">
    <source>
        <dbReference type="ARBA" id="ARBA00049628"/>
    </source>
</evidence>
<feature type="binding site" evidence="18">
    <location>
        <position position="430"/>
    </location>
    <ligand>
        <name>acetyl-CoA</name>
        <dbReference type="ChEBI" id="CHEBI:57288"/>
    </ligand>
</feature>
<evidence type="ECO:0000256" key="18">
    <source>
        <dbReference type="HAMAP-Rule" id="MF_01631"/>
    </source>
</evidence>
<dbReference type="InterPro" id="IPR005882">
    <property type="entry name" value="Bifunctional_GlmU"/>
</dbReference>
<evidence type="ECO:0000256" key="3">
    <source>
        <dbReference type="ARBA" id="ARBA00007947"/>
    </source>
</evidence>
<feature type="binding site" evidence="18">
    <location>
        <position position="234"/>
    </location>
    <ligand>
        <name>UDP-N-acetyl-alpha-D-glucosamine</name>
        <dbReference type="ChEBI" id="CHEBI:57705"/>
    </ligand>
</feature>
<feature type="binding site" evidence="18">
    <location>
        <position position="80"/>
    </location>
    <ligand>
        <name>UDP-N-acetyl-alpha-D-glucosamine</name>
        <dbReference type="ChEBI" id="CHEBI:57705"/>
    </ligand>
</feature>
<feature type="region of interest" description="N-acetyltransferase" evidence="18">
    <location>
        <begin position="258"/>
        <end position="462"/>
    </location>
</feature>
<keyword evidence="5 18" id="KW-0808">Transferase</keyword>
<dbReference type="GO" id="GO:0009245">
    <property type="term" value="P:lipid A biosynthetic process"/>
    <property type="evidence" value="ECO:0007669"/>
    <property type="project" value="UniProtKB-UniRule"/>
</dbReference>
<feature type="binding site" evidence="18">
    <location>
        <position position="162"/>
    </location>
    <ligand>
        <name>UDP-N-acetyl-alpha-D-glucosamine</name>
        <dbReference type="ChEBI" id="CHEBI:57705"/>
    </ligand>
</feature>
<dbReference type="EC" id="2.3.1.157" evidence="18"/>
<accession>C9RA28</accession>
<dbReference type="InterPro" id="IPR050065">
    <property type="entry name" value="GlmU-like"/>
</dbReference>
<protein>
    <recommendedName>
        <fullName evidence="18">Bifunctional protein GlmU</fullName>
    </recommendedName>
    <domain>
        <recommendedName>
            <fullName evidence="18">UDP-N-acetylglucosamine pyrophosphorylase</fullName>
            <ecNumber evidence="18">2.7.7.23</ecNumber>
        </recommendedName>
        <alternativeName>
            <fullName evidence="18">N-acetylglucosamine-1-phosphate uridyltransferase</fullName>
        </alternativeName>
    </domain>
    <domain>
        <recommendedName>
            <fullName evidence="18">Glucosamine-1-phosphate N-acetyltransferase</fullName>
            <ecNumber evidence="18">2.3.1.157</ecNumber>
        </recommendedName>
    </domain>
</protein>
<gene>
    <name evidence="18" type="primary">glmU</name>
    <name evidence="20" type="ordered locus">Adeg_2079</name>
</gene>
<dbReference type="NCBIfam" id="TIGR01173">
    <property type="entry name" value="glmU"/>
    <property type="match status" value="1"/>
</dbReference>
<dbReference type="Pfam" id="PF00132">
    <property type="entry name" value="Hexapep"/>
    <property type="match status" value="1"/>
</dbReference>
<dbReference type="InterPro" id="IPR018357">
    <property type="entry name" value="Hexapep_transf_CS"/>
</dbReference>
<dbReference type="Proteomes" id="UP000002620">
    <property type="component" value="Chromosome"/>
</dbReference>
<feature type="binding site" evidence="18">
    <location>
        <position position="384"/>
    </location>
    <ligand>
        <name>UDP-N-acetyl-alpha-D-glucosamine</name>
        <dbReference type="ChEBI" id="CHEBI:57705"/>
    </ligand>
</feature>
<proteinExistence type="inferred from homology"/>
<evidence type="ECO:0000256" key="9">
    <source>
        <dbReference type="ARBA" id="ARBA00022842"/>
    </source>
</evidence>
<dbReference type="GO" id="GO:0000902">
    <property type="term" value="P:cell morphogenesis"/>
    <property type="evidence" value="ECO:0007669"/>
    <property type="project" value="UniProtKB-UniRule"/>
</dbReference>
<keyword evidence="21" id="KW-1185">Reference proteome</keyword>
<dbReference type="InterPro" id="IPR025877">
    <property type="entry name" value="MobA-like_NTP_Trfase"/>
</dbReference>
<feature type="region of interest" description="Pyrophosphorylase" evidence="18">
    <location>
        <begin position="1"/>
        <end position="236"/>
    </location>
</feature>
<dbReference type="HAMAP" id="MF_01631">
    <property type="entry name" value="GlmU"/>
    <property type="match status" value="1"/>
</dbReference>
<dbReference type="GO" id="GO:0000287">
    <property type="term" value="F:magnesium ion binding"/>
    <property type="evidence" value="ECO:0007669"/>
    <property type="project" value="UniProtKB-UniRule"/>
</dbReference>
<name>C9RA28_AMMDK</name>
<comment type="subcellular location">
    <subcellularLocation>
        <location evidence="1 18">Cytoplasm</location>
    </subcellularLocation>
</comment>
<dbReference type="AlphaFoldDB" id="C9RA28"/>
<dbReference type="GO" id="GO:0071555">
    <property type="term" value="P:cell wall organization"/>
    <property type="evidence" value="ECO:0007669"/>
    <property type="project" value="UniProtKB-KW"/>
</dbReference>
<keyword evidence="6 18" id="KW-0548">Nucleotidyltransferase</keyword>
<evidence type="ECO:0000313" key="20">
    <source>
        <dbReference type="EMBL" id="ACX53157.1"/>
    </source>
</evidence>
<evidence type="ECO:0000256" key="8">
    <source>
        <dbReference type="ARBA" id="ARBA00022737"/>
    </source>
</evidence>
<feature type="active site" description="Proton acceptor" evidence="18">
    <location>
        <position position="370"/>
    </location>
</feature>
<dbReference type="eggNOG" id="COG1207">
    <property type="taxonomic scope" value="Bacteria"/>
</dbReference>
<dbReference type="UniPathway" id="UPA00113">
    <property type="reaction ID" value="UER00532"/>
</dbReference>
<keyword evidence="7 18" id="KW-0479">Metal-binding</keyword>
<dbReference type="Pfam" id="PF12804">
    <property type="entry name" value="NTP_transf_3"/>
    <property type="match status" value="1"/>
</dbReference>
<dbReference type="UniPathway" id="UPA00973"/>
<feature type="binding site" evidence="18">
    <location>
        <position position="147"/>
    </location>
    <ligand>
        <name>UDP-N-acetyl-alpha-D-glucosamine</name>
        <dbReference type="ChEBI" id="CHEBI:57705"/>
    </ligand>
</feature>
<feature type="region of interest" description="Linker" evidence="18">
    <location>
        <begin position="237"/>
        <end position="257"/>
    </location>
</feature>
<evidence type="ECO:0000256" key="14">
    <source>
        <dbReference type="ARBA" id="ARBA00023316"/>
    </source>
</evidence>
<comment type="caution">
    <text evidence="18">Lacks conserved residue(s) required for the propagation of feature annotation.</text>
</comment>
<reference evidence="20 21" key="1">
    <citation type="submission" date="2009-10" db="EMBL/GenBank/DDBJ databases">
        <title>Complete sequence of chromosome of Ammonifex degensii KC4.</title>
        <authorList>
            <consortium name="US DOE Joint Genome Institute"/>
            <person name="Kerfeld C."/>
            <person name="Goodner B."/>
            <person name="Huber H."/>
            <person name="Stetter K."/>
            <person name="Lucas S."/>
            <person name="Copeland A."/>
            <person name="Lapidus A."/>
            <person name="Glavina del Rio T."/>
            <person name="Dalin E."/>
            <person name="Tice H."/>
            <person name="Bruce D."/>
            <person name="Goodwin L."/>
            <person name="Pitluck S."/>
            <person name="Saunders E."/>
            <person name="Brettin T."/>
            <person name="Detter J.C."/>
            <person name="Han C."/>
            <person name="Larimer F."/>
            <person name="Land M."/>
            <person name="Hauser L."/>
            <person name="Kyrpides N."/>
            <person name="Ovchinnikova G."/>
            <person name="Richardson P."/>
        </authorList>
    </citation>
    <scope>NUCLEOTIDE SEQUENCE [LARGE SCALE GENOMIC DNA]</scope>
    <source>
        <strain evidence="21">DSM 10501 / KC4</strain>
    </source>
</reference>
<dbReference type="Gene3D" id="3.90.550.10">
    <property type="entry name" value="Spore Coat Polysaccharide Biosynthesis Protein SpsA, Chain A"/>
    <property type="match status" value="1"/>
</dbReference>
<dbReference type="STRING" id="429009.Adeg_2079"/>
<dbReference type="GO" id="GO:0009252">
    <property type="term" value="P:peptidoglycan biosynthetic process"/>
    <property type="evidence" value="ECO:0007669"/>
    <property type="project" value="UniProtKB-UniRule"/>
</dbReference>
<evidence type="ECO:0000256" key="2">
    <source>
        <dbReference type="ARBA" id="ARBA00007707"/>
    </source>
</evidence>
<feature type="domain" description="MobA-like NTP transferase" evidence="19">
    <location>
        <begin position="13"/>
        <end position="151"/>
    </location>
</feature>
<dbReference type="InterPro" id="IPR029044">
    <property type="entry name" value="Nucleotide-diphossugar_trans"/>
</dbReference>
<feature type="binding site" evidence="18">
    <location>
        <position position="358"/>
    </location>
    <ligand>
        <name>UDP-N-acetyl-alpha-D-glucosamine</name>
        <dbReference type="ChEBI" id="CHEBI:57705"/>
    </ligand>
</feature>
<evidence type="ECO:0000256" key="1">
    <source>
        <dbReference type="ARBA" id="ARBA00004496"/>
    </source>
</evidence>
<feature type="binding site" evidence="18">
    <location>
        <position position="373"/>
    </location>
    <ligand>
        <name>UDP-N-acetyl-alpha-D-glucosamine</name>
        <dbReference type="ChEBI" id="CHEBI:57705"/>
    </ligand>
</feature>
<feature type="binding site" evidence="18">
    <location>
        <position position="340"/>
    </location>
    <ligand>
        <name>UDP-N-acetyl-alpha-D-glucosamine</name>
        <dbReference type="ChEBI" id="CHEBI:57705"/>
    </ligand>
</feature>
<evidence type="ECO:0000259" key="19">
    <source>
        <dbReference type="Pfam" id="PF12804"/>
    </source>
</evidence>